<dbReference type="PANTHER" id="PTHR35391:SF5">
    <property type="entry name" value="DUF6590 DOMAIN-CONTAINING PROTEIN"/>
    <property type="match status" value="1"/>
</dbReference>
<organism evidence="1 2">
    <name type="scientific">Cercophora samala</name>
    <dbReference type="NCBI Taxonomy" id="330535"/>
    <lineage>
        <taxon>Eukaryota</taxon>
        <taxon>Fungi</taxon>
        <taxon>Dikarya</taxon>
        <taxon>Ascomycota</taxon>
        <taxon>Pezizomycotina</taxon>
        <taxon>Sordariomycetes</taxon>
        <taxon>Sordariomycetidae</taxon>
        <taxon>Sordariales</taxon>
        <taxon>Lasiosphaeriaceae</taxon>
        <taxon>Cercophora</taxon>
    </lineage>
</organism>
<keyword evidence="2" id="KW-1185">Reference proteome</keyword>
<dbReference type="Proteomes" id="UP001174997">
    <property type="component" value="Unassembled WGS sequence"/>
</dbReference>
<evidence type="ECO:0000313" key="1">
    <source>
        <dbReference type="EMBL" id="KAK0673173.1"/>
    </source>
</evidence>
<sequence length="262" mass="29566">MPRFSRITQFAAVVRDHATQRNLLEETYLANRSEEAIESARLFETSFAAELIRVTCPAATKSLRERLATSMVQRRQHLQYLQWRHSGGTKGGNQDEINTSRLFHKKKSKTPRPSESPSQQTHAVDADHLFFGARDMSILVTSTTGAMYPIRRTLPGYYDEATALSTTTLPSTCNALSTQPPTVLDLEQLKLEYPSWRSRSHQDAHTPQCPYCHQVINLPPGDAGVSSWRKHINDDLEPFVCLLAECATPTKRYRTPHDASLT</sequence>
<comment type="caution">
    <text evidence="1">The sequence shown here is derived from an EMBL/GenBank/DDBJ whole genome shotgun (WGS) entry which is preliminary data.</text>
</comment>
<gene>
    <name evidence="1" type="ORF">QBC41DRAFT_144063</name>
</gene>
<evidence type="ECO:0000313" key="2">
    <source>
        <dbReference type="Proteomes" id="UP001174997"/>
    </source>
</evidence>
<proteinExistence type="predicted"/>
<dbReference type="AlphaFoldDB" id="A0AA39ZLB0"/>
<accession>A0AA39ZLB0</accession>
<name>A0AA39ZLB0_9PEZI</name>
<dbReference type="EMBL" id="JAULSY010000008">
    <property type="protein sequence ID" value="KAK0673173.1"/>
    <property type="molecule type" value="Genomic_DNA"/>
</dbReference>
<reference evidence="1" key="1">
    <citation type="submission" date="2023-06" db="EMBL/GenBank/DDBJ databases">
        <title>Genome-scale phylogeny and comparative genomics of the fungal order Sordariales.</title>
        <authorList>
            <consortium name="Lawrence Berkeley National Laboratory"/>
            <person name="Hensen N."/>
            <person name="Bonometti L."/>
            <person name="Westerberg I."/>
            <person name="Brannstrom I.O."/>
            <person name="Guillou S."/>
            <person name="Cros-Aarteil S."/>
            <person name="Calhoun S."/>
            <person name="Haridas S."/>
            <person name="Kuo A."/>
            <person name="Mondo S."/>
            <person name="Pangilinan J."/>
            <person name="Riley R."/>
            <person name="Labutti K."/>
            <person name="Andreopoulos B."/>
            <person name="Lipzen A."/>
            <person name="Chen C."/>
            <person name="Yanf M."/>
            <person name="Daum C."/>
            <person name="Ng V."/>
            <person name="Clum A."/>
            <person name="Steindorff A."/>
            <person name="Ohm R."/>
            <person name="Martin F."/>
            <person name="Silar P."/>
            <person name="Natvig D."/>
            <person name="Lalanne C."/>
            <person name="Gautier V."/>
            <person name="Ament-Velasquez S.L."/>
            <person name="Kruys A."/>
            <person name="Hutchinson M.I."/>
            <person name="Powell A.J."/>
            <person name="Barry K."/>
            <person name="Miller A.N."/>
            <person name="Grigoriev I.V."/>
            <person name="Debuchy R."/>
            <person name="Gladieux P."/>
            <person name="Thoren M.H."/>
            <person name="Johannesson H."/>
        </authorList>
    </citation>
    <scope>NUCLEOTIDE SEQUENCE</scope>
    <source>
        <strain evidence="1">CBS 307.81</strain>
    </source>
</reference>
<protein>
    <submittedName>
        <fullName evidence="1">Uncharacterized protein</fullName>
    </submittedName>
</protein>
<dbReference type="PANTHER" id="PTHR35391">
    <property type="entry name" value="C2H2-TYPE DOMAIN-CONTAINING PROTEIN-RELATED"/>
    <property type="match status" value="1"/>
</dbReference>